<dbReference type="Pfam" id="PF03464">
    <property type="entry name" value="eRF1_2"/>
    <property type="match status" value="1"/>
</dbReference>
<protein>
    <recommendedName>
        <fullName evidence="7">eRF1/Pelota-like N-terminal domain-containing protein</fullName>
    </recommendedName>
</protein>
<comment type="subcellular location">
    <subcellularLocation>
        <location evidence="1">Cytoplasm</location>
    </subcellularLocation>
</comment>
<dbReference type="FunFam" id="3.30.1330.30:FF:000006">
    <property type="entry name" value="Peptide chain release factor subunit 1"/>
    <property type="match status" value="1"/>
</dbReference>
<dbReference type="Pfam" id="PF03465">
    <property type="entry name" value="eRF1_3"/>
    <property type="match status" value="1"/>
</dbReference>
<dbReference type="InterPro" id="IPR005140">
    <property type="entry name" value="eRF1_Pelota-like_N"/>
</dbReference>
<dbReference type="SUPFAM" id="SSF55481">
    <property type="entry name" value="N-terminal domain of eukaryotic peptide chain release factor subunit 1, ERF1"/>
    <property type="match status" value="1"/>
</dbReference>
<evidence type="ECO:0000256" key="6">
    <source>
        <dbReference type="ARBA" id="ARBA00045523"/>
    </source>
</evidence>
<gene>
    <name evidence="8" type="ORF">H5410_035059</name>
</gene>
<dbReference type="Gene3D" id="3.30.420.60">
    <property type="entry name" value="eRF1 domain 2"/>
    <property type="match status" value="1"/>
</dbReference>
<evidence type="ECO:0000313" key="9">
    <source>
        <dbReference type="Proteomes" id="UP000824120"/>
    </source>
</evidence>
<dbReference type="InterPro" id="IPR004403">
    <property type="entry name" value="Peptide_chain-rel_eRF1/aRF1"/>
</dbReference>
<dbReference type="SUPFAM" id="SSF55315">
    <property type="entry name" value="L30e-like"/>
    <property type="match status" value="1"/>
</dbReference>
<evidence type="ECO:0000256" key="3">
    <source>
        <dbReference type="ARBA" id="ARBA00022490"/>
    </source>
</evidence>
<evidence type="ECO:0000256" key="2">
    <source>
        <dbReference type="ARBA" id="ARBA00005326"/>
    </source>
</evidence>
<dbReference type="InterPro" id="IPR005141">
    <property type="entry name" value="eRF1_2"/>
</dbReference>
<dbReference type="SUPFAM" id="SSF53137">
    <property type="entry name" value="Translational machinery components"/>
    <property type="match status" value="1"/>
</dbReference>
<dbReference type="GO" id="GO:0003747">
    <property type="term" value="F:translation release factor activity"/>
    <property type="evidence" value="ECO:0007669"/>
    <property type="project" value="InterPro"/>
</dbReference>
<dbReference type="InterPro" id="IPR024049">
    <property type="entry name" value="eRF1_1_sf"/>
</dbReference>
<comment type="caution">
    <text evidence="8">The sequence shown here is derived from an EMBL/GenBank/DDBJ whole genome shotgun (WGS) entry which is preliminary data.</text>
</comment>
<dbReference type="NCBIfam" id="TIGR03676">
    <property type="entry name" value="aRF1_eRF1"/>
    <property type="match status" value="1"/>
</dbReference>
<dbReference type="PANTHER" id="PTHR10113">
    <property type="entry name" value="PEPTIDE CHAIN RELEASE FACTOR SUBUNIT 1"/>
    <property type="match status" value="1"/>
</dbReference>
<dbReference type="SMART" id="SM01194">
    <property type="entry name" value="eRF1_1"/>
    <property type="match status" value="1"/>
</dbReference>
<evidence type="ECO:0000313" key="8">
    <source>
        <dbReference type="EMBL" id="KAG5593827.1"/>
    </source>
</evidence>
<keyword evidence="9" id="KW-1185">Reference proteome</keyword>
<keyword evidence="5" id="KW-0648">Protein biosynthesis</keyword>
<keyword evidence="4" id="KW-0341">Growth regulation</keyword>
<dbReference type="FunFam" id="3.30.420.60:FF:000001">
    <property type="entry name" value="Eukaryotic peptide chain release factor subunit 1"/>
    <property type="match status" value="1"/>
</dbReference>
<dbReference type="InterPro" id="IPR005142">
    <property type="entry name" value="eRF1_3"/>
</dbReference>
<dbReference type="InterPro" id="IPR029064">
    <property type="entry name" value="Ribosomal_eL30-like_sf"/>
</dbReference>
<dbReference type="FunFam" id="3.30.960.10:FF:000001">
    <property type="entry name" value="Eukaryotic peptide chain release factor subunit 1"/>
    <property type="match status" value="1"/>
</dbReference>
<dbReference type="EMBL" id="JACXVP010000007">
    <property type="protein sequence ID" value="KAG5593827.1"/>
    <property type="molecule type" value="Genomic_DNA"/>
</dbReference>
<comment type="function">
    <text evidence="6">Directs the termination of nascent peptide synthesis (translation) in response to the termination codons UAA, UAG and UGA. Modulates plant growth and development.</text>
</comment>
<proteinExistence type="inferred from homology"/>
<dbReference type="GO" id="GO:0005737">
    <property type="term" value="C:cytoplasm"/>
    <property type="evidence" value="ECO:0007669"/>
    <property type="project" value="UniProtKB-SubCell"/>
</dbReference>
<dbReference type="AlphaFoldDB" id="A0A9J5XZN5"/>
<name>A0A9J5XZN5_SOLCO</name>
<dbReference type="OrthoDB" id="10281830at2759"/>
<organism evidence="8 9">
    <name type="scientific">Solanum commersonii</name>
    <name type="common">Commerson's wild potato</name>
    <name type="synonym">Commerson's nightshade</name>
    <dbReference type="NCBI Taxonomy" id="4109"/>
    <lineage>
        <taxon>Eukaryota</taxon>
        <taxon>Viridiplantae</taxon>
        <taxon>Streptophyta</taxon>
        <taxon>Embryophyta</taxon>
        <taxon>Tracheophyta</taxon>
        <taxon>Spermatophyta</taxon>
        <taxon>Magnoliopsida</taxon>
        <taxon>eudicotyledons</taxon>
        <taxon>Gunneridae</taxon>
        <taxon>Pentapetalae</taxon>
        <taxon>asterids</taxon>
        <taxon>lamiids</taxon>
        <taxon>Solanales</taxon>
        <taxon>Solanaceae</taxon>
        <taxon>Solanoideae</taxon>
        <taxon>Solaneae</taxon>
        <taxon>Solanum</taxon>
    </lineage>
</organism>
<feature type="domain" description="eRF1/Pelota-like N-terminal" evidence="7">
    <location>
        <begin position="4"/>
        <end position="140"/>
    </location>
</feature>
<evidence type="ECO:0000256" key="5">
    <source>
        <dbReference type="ARBA" id="ARBA00022917"/>
    </source>
</evidence>
<dbReference type="InterPro" id="IPR042226">
    <property type="entry name" value="eFR1_2_sf"/>
</dbReference>
<dbReference type="Gene3D" id="3.30.960.10">
    <property type="entry name" value="eRF1 domain 1"/>
    <property type="match status" value="1"/>
</dbReference>
<sequence>MADSHDNDKNIEIWKIKKLIKALEAARGNGTSMISLIMPPRDQVSRVTKMLGDEFGTASNIKSRVNRQSVLGAITSAQQRLKLYNKVPPNGLVLYTGTIITEDGKEKKVTIDFEPFRPINASLYLCDNKFHTEALNELLESDDKFGFIVMDGNGTLFGTLSGNTREVLHKFSVDLPKKHGRGGQSALRFARLRMEKRHNYVRKTAELATQFYINPATSQPNVSGLILAGSADFKTELSQSDMFDPRLQAKILNVVDVSYGGENGFNQAIELSAEVLANVKFIQEKKLIGKYFEEISQDTGKYVFGIDDTLKVLEMGAIETLIVWENLDINRYVLKNNTSGETIIKHLNKEQDTVQSNFRDPDTNAELEVQDKLSLLEWFANEYKRFGCSLEFVTNKSQEGSQFCRGFGGIGGILRYQLDVRAFDELSDDGVEQEACTGAQGLSPYSAAHVLSKKLLGDLQMDDLHEKGVISSSLSELYEDHFYFINSVPGVKQEGCIGVRGLAHDLATHVLSNKSLRTLHQMDELREEMTLLVISLHLSKGSDCHFHL</sequence>
<accession>A0A9J5XZN5</accession>
<evidence type="ECO:0000256" key="4">
    <source>
        <dbReference type="ARBA" id="ARBA00022604"/>
    </source>
</evidence>
<keyword evidence="3" id="KW-0963">Cytoplasm</keyword>
<dbReference type="Pfam" id="PF03463">
    <property type="entry name" value="eRF1_1"/>
    <property type="match status" value="1"/>
</dbReference>
<evidence type="ECO:0000256" key="1">
    <source>
        <dbReference type="ARBA" id="ARBA00004496"/>
    </source>
</evidence>
<comment type="similarity">
    <text evidence="2">Belongs to the eukaryotic release factor 1 family.</text>
</comment>
<reference evidence="8 9" key="1">
    <citation type="submission" date="2020-09" db="EMBL/GenBank/DDBJ databases">
        <title>De no assembly of potato wild relative species, Solanum commersonii.</title>
        <authorList>
            <person name="Cho K."/>
        </authorList>
    </citation>
    <scope>NUCLEOTIDE SEQUENCE [LARGE SCALE GENOMIC DNA]</scope>
    <source>
        <strain evidence="8">LZ3.2</strain>
        <tissue evidence="8">Leaf</tissue>
    </source>
</reference>
<evidence type="ECO:0000259" key="7">
    <source>
        <dbReference type="SMART" id="SM01194"/>
    </source>
</evidence>
<dbReference type="Proteomes" id="UP000824120">
    <property type="component" value="Chromosome 7"/>
</dbReference>
<dbReference type="Gene3D" id="3.30.1330.30">
    <property type="match status" value="1"/>
</dbReference>